<dbReference type="AlphaFoldDB" id="A0AB39VRE1"/>
<accession>A0AB39VRE1</accession>
<evidence type="ECO:0000313" key="2">
    <source>
        <dbReference type="EMBL" id="XDU72236.1"/>
    </source>
</evidence>
<evidence type="ECO:0000259" key="1">
    <source>
        <dbReference type="Pfam" id="PF18668"/>
    </source>
</evidence>
<protein>
    <recommendedName>
        <fullName evidence="1">Tail spike TSP1/Gp66 N-terminal domain-containing protein</fullName>
    </recommendedName>
</protein>
<dbReference type="Pfam" id="PF18668">
    <property type="entry name" value="Tail_spike_N"/>
    <property type="match status" value="1"/>
</dbReference>
<dbReference type="RefSeq" id="WP_369789132.1">
    <property type="nucleotide sequence ID" value="NZ_CP165628.1"/>
</dbReference>
<proteinExistence type="predicted"/>
<feature type="domain" description="Tail spike TSP1/Gp66 N-terminal" evidence="1">
    <location>
        <begin position="9"/>
        <end position="63"/>
    </location>
</feature>
<gene>
    <name evidence="2" type="ORF">AB3G37_22480</name>
</gene>
<sequence length="523" mass="54694">MAGTAITTYTFSAGATLSSTADIITDGSYLYSWTGTYPKVVAASTTATSTGGIGLGGWSILGDAVLRSNLSSTSDSLGDALIGVKQPYDGAVARNQSDKNAESISLMDAGGTRDAFDPSKLETAVKSVANENRIPYFGAKQFAFPQQTVKAWNWLDGLEDRGAVASFSNVVTPESNEPITQVVGLGSAEGLGTYSDRDFVLLFGQIEGPPALLSTSNTTFTTNTITSTDISSVSTHLRAGQVIDVTDSSNSNLIYSGLIQTLSNTTITIDTAWYLKGGSGSTGIPSASSTAIFVPNTKFWGQNLNVTLDAGSQATSMVGYELGMLNNKTDDYVGYGFDCVNLGNYGIATGFQTRGNFNIGFTTYTGAQYGFVSYDAAAAGFCSVGDTVGAIFRNNSYGVQVIGATNYPLTIEDENNNLLIGINSSGAIESLRYAQAVVDVGETILSYSTVNFATPTVSGDSINLPTSSSGRVIYIRNLSGTIALSLVGPIDPNVNGGKNISLAAATTIQLYSDGNYWYPMSQT</sequence>
<reference evidence="2" key="1">
    <citation type="submission" date="2024-07" db="EMBL/GenBank/DDBJ databases">
        <authorList>
            <person name="Biller S.J."/>
        </authorList>
    </citation>
    <scope>NUCLEOTIDE SEQUENCE</scope>
    <source>
        <strain evidence="2">WC2420</strain>
    </source>
</reference>
<dbReference type="EMBL" id="CP165628">
    <property type="protein sequence ID" value="XDU72236.1"/>
    <property type="molecule type" value="Genomic_DNA"/>
</dbReference>
<organism evidence="2">
    <name type="scientific">Rouxiella sp. WC2420</name>
    <dbReference type="NCBI Taxonomy" id="3234145"/>
    <lineage>
        <taxon>Bacteria</taxon>
        <taxon>Pseudomonadati</taxon>
        <taxon>Pseudomonadota</taxon>
        <taxon>Gammaproteobacteria</taxon>
        <taxon>Enterobacterales</taxon>
        <taxon>Yersiniaceae</taxon>
        <taxon>Rouxiella</taxon>
    </lineage>
</organism>
<dbReference type="Gene3D" id="2.160.20.10">
    <property type="entry name" value="Single-stranded right-handed beta-helix, Pectin lyase-like"/>
    <property type="match status" value="1"/>
</dbReference>
<dbReference type="InterPro" id="IPR012334">
    <property type="entry name" value="Pectin_lyas_fold"/>
</dbReference>
<dbReference type="Gene3D" id="2.10.10.80">
    <property type="match status" value="1"/>
</dbReference>
<dbReference type="InterPro" id="IPR040775">
    <property type="entry name" value="Tail_spike_N"/>
</dbReference>
<name>A0AB39VRE1_9GAMM</name>